<evidence type="ECO:0000313" key="4">
    <source>
        <dbReference type="Proteomes" id="UP000681967"/>
    </source>
</evidence>
<dbReference type="EMBL" id="CAJOBJ010380515">
    <property type="protein sequence ID" value="CAF5227267.1"/>
    <property type="molecule type" value="Genomic_DNA"/>
</dbReference>
<sequence>MLSSDDENNESILTMEQEPEQVHMKELFKEMAECKSEIQSLKSIVLSENRFIKCRSTSTDSPGFRGTENNTKWIRGGGASANRSAN</sequence>
<dbReference type="EMBL" id="CAJOBH010272585">
    <property type="protein sequence ID" value="CAF5165899.1"/>
    <property type="molecule type" value="Genomic_DNA"/>
</dbReference>
<evidence type="ECO:0000313" key="2">
    <source>
        <dbReference type="EMBL" id="CAF5165899.1"/>
    </source>
</evidence>
<feature type="compositionally biased region" description="Polar residues" evidence="1">
    <location>
        <begin position="57"/>
        <end position="72"/>
    </location>
</feature>
<comment type="caution">
    <text evidence="2">The sequence shown here is derived from an EMBL/GenBank/DDBJ whole genome shotgun (WGS) entry which is preliminary data.</text>
</comment>
<feature type="non-terminal residue" evidence="2">
    <location>
        <position position="1"/>
    </location>
</feature>
<dbReference type="Proteomes" id="UP000681720">
    <property type="component" value="Unassembled WGS sequence"/>
</dbReference>
<reference evidence="2" key="1">
    <citation type="submission" date="2021-02" db="EMBL/GenBank/DDBJ databases">
        <authorList>
            <person name="Nowell W R."/>
        </authorList>
    </citation>
    <scope>NUCLEOTIDE SEQUENCE</scope>
</reference>
<evidence type="ECO:0000313" key="3">
    <source>
        <dbReference type="EMBL" id="CAF5227267.1"/>
    </source>
</evidence>
<accession>A0A8S3GL81</accession>
<proteinExistence type="predicted"/>
<dbReference type="Proteomes" id="UP000681967">
    <property type="component" value="Unassembled WGS sequence"/>
</dbReference>
<gene>
    <name evidence="2" type="ORF">BYL167_LOCUS75906</name>
    <name evidence="3" type="ORF">GIL414_LOCUS87556</name>
</gene>
<protein>
    <submittedName>
        <fullName evidence="2">Uncharacterized protein</fullName>
    </submittedName>
</protein>
<organism evidence="2 4">
    <name type="scientific">Rotaria magnacalcarata</name>
    <dbReference type="NCBI Taxonomy" id="392030"/>
    <lineage>
        <taxon>Eukaryota</taxon>
        <taxon>Metazoa</taxon>
        <taxon>Spiralia</taxon>
        <taxon>Gnathifera</taxon>
        <taxon>Rotifera</taxon>
        <taxon>Eurotatoria</taxon>
        <taxon>Bdelloidea</taxon>
        <taxon>Philodinida</taxon>
        <taxon>Philodinidae</taxon>
        <taxon>Rotaria</taxon>
    </lineage>
</organism>
<dbReference type="AlphaFoldDB" id="A0A8S3GL81"/>
<name>A0A8S3GL81_9BILA</name>
<feature type="region of interest" description="Disordered" evidence="1">
    <location>
        <begin position="57"/>
        <end position="86"/>
    </location>
</feature>
<evidence type="ECO:0000256" key="1">
    <source>
        <dbReference type="SAM" id="MobiDB-lite"/>
    </source>
</evidence>